<evidence type="ECO:0000256" key="1">
    <source>
        <dbReference type="ARBA" id="ARBA00000085"/>
    </source>
</evidence>
<gene>
    <name evidence="12" type="ORF">LPC04_00310</name>
</gene>
<protein>
    <recommendedName>
        <fullName evidence="3">histidine kinase</fullName>
        <ecNumber evidence="3">2.7.13.3</ecNumber>
    </recommendedName>
</protein>
<dbReference type="GO" id="GO:0000155">
    <property type="term" value="F:phosphorelay sensor kinase activity"/>
    <property type="evidence" value="ECO:0007669"/>
    <property type="project" value="InterPro"/>
</dbReference>
<dbReference type="InterPro" id="IPR036097">
    <property type="entry name" value="HisK_dim/P_sf"/>
</dbReference>
<dbReference type="SUPFAM" id="SSF55874">
    <property type="entry name" value="ATPase domain of HSP90 chaperone/DNA topoisomerase II/histidine kinase"/>
    <property type="match status" value="1"/>
</dbReference>
<dbReference type="SMART" id="SM00388">
    <property type="entry name" value="HisKA"/>
    <property type="match status" value="1"/>
</dbReference>
<evidence type="ECO:0000256" key="4">
    <source>
        <dbReference type="ARBA" id="ARBA00022553"/>
    </source>
</evidence>
<dbReference type="InterPro" id="IPR036890">
    <property type="entry name" value="HATPase_C_sf"/>
</dbReference>
<dbReference type="Pfam" id="PF02518">
    <property type="entry name" value="HATPase_c"/>
    <property type="match status" value="1"/>
</dbReference>
<evidence type="ECO:0000256" key="3">
    <source>
        <dbReference type="ARBA" id="ARBA00012438"/>
    </source>
</evidence>
<dbReference type="PROSITE" id="PS50109">
    <property type="entry name" value="HIS_KIN"/>
    <property type="match status" value="1"/>
</dbReference>
<feature type="domain" description="Histidine kinase" evidence="11">
    <location>
        <begin position="266"/>
        <end position="480"/>
    </location>
</feature>
<evidence type="ECO:0000256" key="7">
    <source>
        <dbReference type="ARBA" id="ARBA00022777"/>
    </source>
</evidence>
<dbReference type="InterPro" id="IPR050428">
    <property type="entry name" value="TCS_sensor_his_kinase"/>
</dbReference>
<reference evidence="12" key="1">
    <citation type="submission" date="2021-11" db="EMBL/GenBank/DDBJ databases">
        <title>BS-T2-15 a new species belonging to the Comamonadaceae family isolated from the soil of a French oak forest.</title>
        <authorList>
            <person name="Mieszkin S."/>
            <person name="Alain K."/>
        </authorList>
    </citation>
    <scope>NUCLEOTIDE SEQUENCE</scope>
    <source>
        <strain evidence="12">BS-T2-15</strain>
    </source>
</reference>
<evidence type="ECO:0000256" key="8">
    <source>
        <dbReference type="ARBA" id="ARBA00022989"/>
    </source>
</evidence>
<dbReference type="GO" id="GO:0005886">
    <property type="term" value="C:plasma membrane"/>
    <property type="evidence" value="ECO:0007669"/>
    <property type="project" value="TreeGrafter"/>
</dbReference>
<proteinExistence type="predicted"/>
<evidence type="ECO:0000256" key="9">
    <source>
        <dbReference type="ARBA" id="ARBA00023136"/>
    </source>
</evidence>
<dbReference type="CDD" id="cd00075">
    <property type="entry name" value="HATPase"/>
    <property type="match status" value="1"/>
</dbReference>
<evidence type="ECO:0000313" key="13">
    <source>
        <dbReference type="Proteomes" id="UP001139353"/>
    </source>
</evidence>
<sequence length="491" mass="52585">MTAPSASTARGPRALLRIDARPSIRRSLVMWLVLPLALLVPATAFLFYRLALAPALDSLDHALDGTALALERLVRLNAGTLTLAMSPELDSALSADRYDEVHWVALGPDGRVLGGDRRLATLGGPPSAVDWRFFDSSYNGQPVRVALHSWACVPAGADRIAGLCEARVSETLNKRRGVAQQVLAAASSAMLVEALVLAALGWLAIVRSLKPVERLSKDIEQRSPEHLGPVVRPDIPREVAPLVTALNDLFARVVTASAAEKAFIADAAHQLRTPLTVLRTETELALLESHPPQLEGLLRRLHIATTRAARLANQLLSQARAEHERHNSAMERFDLKQIATEAAEEWVARSMDAGVDLGFELESARVDGHGFLLREMLANLLDNAINYAGPGARVTIRTGTSARAPARAVLEVEDNGPGIPVQDRERAFERFQRGNAGGTGSGLGLSIVRDIAGHHGALAELLDGPGGIGLKVRVTFAPLDASARVPRGARA</sequence>
<dbReference type="InterPro" id="IPR004358">
    <property type="entry name" value="Sig_transdc_His_kin-like_C"/>
</dbReference>
<dbReference type="EMBL" id="JAJLJH010000001">
    <property type="protein sequence ID" value="MCK9684146.1"/>
    <property type="molecule type" value="Genomic_DNA"/>
</dbReference>
<dbReference type="CDD" id="cd00082">
    <property type="entry name" value="HisKA"/>
    <property type="match status" value="1"/>
</dbReference>
<feature type="transmembrane region" description="Helical" evidence="10">
    <location>
        <begin position="28"/>
        <end position="48"/>
    </location>
</feature>
<dbReference type="PRINTS" id="PR00344">
    <property type="entry name" value="BCTRLSENSOR"/>
</dbReference>
<evidence type="ECO:0000256" key="6">
    <source>
        <dbReference type="ARBA" id="ARBA00022692"/>
    </source>
</evidence>
<name>A0A9X1YE07_9BURK</name>
<dbReference type="Gene3D" id="3.30.565.10">
    <property type="entry name" value="Histidine kinase-like ATPase, C-terminal domain"/>
    <property type="match status" value="1"/>
</dbReference>
<comment type="subcellular location">
    <subcellularLocation>
        <location evidence="2">Membrane</location>
    </subcellularLocation>
</comment>
<dbReference type="SMART" id="SM00387">
    <property type="entry name" value="HATPase_c"/>
    <property type="match status" value="1"/>
</dbReference>
<dbReference type="PANTHER" id="PTHR45436:SF1">
    <property type="entry name" value="SENSOR PROTEIN QSEC"/>
    <property type="match status" value="1"/>
</dbReference>
<keyword evidence="4" id="KW-0597">Phosphoprotein</keyword>
<dbReference type="InterPro" id="IPR013727">
    <property type="entry name" value="2CSK_N"/>
</dbReference>
<dbReference type="PANTHER" id="PTHR45436">
    <property type="entry name" value="SENSOR HISTIDINE KINASE YKOH"/>
    <property type="match status" value="1"/>
</dbReference>
<evidence type="ECO:0000256" key="5">
    <source>
        <dbReference type="ARBA" id="ARBA00022679"/>
    </source>
</evidence>
<keyword evidence="6 10" id="KW-0812">Transmembrane</keyword>
<evidence type="ECO:0000256" key="2">
    <source>
        <dbReference type="ARBA" id="ARBA00004370"/>
    </source>
</evidence>
<keyword evidence="7 12" id="KW-0418">Kinase</keyword>
<dbReference type="Pfam" id="PF00512">
    <property type="entry name" value="HisKA"/>
    <property type="match status" value="1"/>
</dbReference>
<dbReference type="InterPro" id="IPR003661">
    <property type="entry name" value="HisK_dim/P_dom"/>
</dbReference>
<evidence type="ECO:0000259" key="11">
    <source>
        <dbReference type="PROSITE" id="PS50109"/>
    </source>
</evidence>
<dbReference type="RefSeq" id="WP_275680179.1">
    <property type="nucleotide sequence ID" value="NZ_JAJLJH010000001.1"/>
</dbReference>
<organism evidence="12 13">
    <name type="scientific">Scleromatobacter humisilvae</name>
    <dbReference type="NCBI Taxonomy" id="2897159"/>
    <lineage>
        <taxon>Bacteria</taxon>
        <taxon>Pseudomonadati</taxon>
        <taxon>Pseudomonadota</taxon>
        <taxon>Betaproteobacteria</taxon>
        <taxon>Burkholderiales</taxon>
        <taxon>Sphaerotilaceae</taxon>
        <taxon>Scleromatobacter</taxon>
    </lineage>
</organism>
<dbReference type="EC" id="2.7.13.3" evidence="3"/>
<dbReference type="SUPFAM" id="SSF47384">
    <property type="entry name" value="Homodimeric domain of signal transducing histidine kinase"/>
    <property type="match status" value="1"/>
</dbReference>
<evidence type="ECO:0000313" key="12">
    <source>
        <dbReference type="EMBL" id="MCK9684146.1"/>
    </source>
</evidence>
<comment type="caution">
    <text evidence="12">The sequence shown here is derived from an EMBL/GenBank/DDBJ whole genome shotgun (WGS) entry which is preliminary data.</text>
</comment>
<dbReference type="AlphaFoldDB" id="A0A9X1YE07"/>
<evidence type="ECO:0000256" key="10">
    <source>
        <dbReference type="SAM" id="Phobius"/>
    </source>
</evidence>
<dbReference type="InterPro" id="IPR005467">
    <property type="entry name" value="His_kinase_dom"/>
</dbReference>
<dbReference type="Proteomes" id="UP001139353">
    <property type="component" value="Unassembled WGS sequence"/>
</dbReference>
<accession>A0A9X1YE07</accession>
<keyword evidence="8 10" id="KW-1133">Transmembrane helix</keyword>
<keyword evidence="13" id="KW-1185">Reference proteome</keyword>
<comment type="catalytic activity">
    <reaction evidence="1">
        <text>ATP + protein L-histidine = ADP + protein N-phospho-L-histidine.</text>
        <dbReference type="EC" id="2.7.13.3"/>
    </reaction>
</comment>
<dbReference type="Pfam" id="PF08521">
    <property type="entry name" value="2CSK_N"/>
    <property type="match status" value="1"/>
</dbReference>
<dbReference type="Gene3D" id="1.10.287.130">
    <property type="match status" value="1"/>
</dbReference>
<keyword evidence="5" id="KW-0808">Transferase</keyword>
<keyword evidence="9 10" id="KW-0472">Membrane</keyword>
<dbReference type="InterPro" id="IPR003594">
    <property type="entry name" value="HATPase_dom"/>
</dbReference>